<dbReference type="CDD" id="cd07205">
    <property type="entry name" value="Pat_PNPLA6_PNPLA7_NTE1_like"/>
    <property type="match status" value="1"/>
</dbReference>
<dbReference type="Proteomes" id="UP000823637">
    <property type="component" value="Unassembled WGS sequence"/>
</dbReference>
<dbReference type="GO" id="GO:0016042">
    <property type="term" value="P:lipid catabolic process"/>
    <property type="evidence" value="ECO:0007669"/>
    <property type="project" value="UniProtKB-UniRule"/>
</dbReference>
<evidence type="ECO:0000259" key="6">
    <source>
        <dbReference type="PROSITE" id="PS51635"/>
    </source>
</evidence>
<dbReference type="Pfam" id="PF01734">
    <property type="entry name" value="Patatin"/>
    <property type="match status" value="1"/>
</dbReference>
<reference evidence="7" key="1">
    <citation type="submission" date="2020-10" db="EMBL/GenBank/DDBJ databases">
        <authorList>
            <person name="Gilroy R."/>
        </authorList>
    </citation>
    <scope>NUCLEOTIDE SEQUENCE</scope>
    <source>
        <strain evidence="7">D3-1215</strain>
    </source>
</reference>
<comment type="caution">
    <text evidence="7">The sequence shown here is derived from an EMBL/GenBank/DDBJ whole genome shotgun (WGS) entry which is preliminary data.</text>
</comment>
<dbReference type="Gene3D" id="3.40.1090.10">
    <property type="entry name" value="Cytosolic phospholipase A2 catalytic domain"/>
    <property type="match status" value="1"/>
</dbReference>
<evidence type="ECO:0000256" key="4">
    <source>
        <dbReference type="PROSITE-ProRule" id="PRU01161"/>
    </source>
</evidence>
<proteinExistence type="predicted"/>
<protein>
    <submittedName>
        <fullName evidence="7">Patatin-like phospholipase family protein</fullName>
    </submittedName>
</protein>
<evidence type="ECO:0000256" key="2">
    <source>
        <dbReference type="ARBA" id="ARBA00022963"/>
    </source>
</evidence>
<dbReference type="PROSITE" id="PS51635">
    <property type="entry name" value="PNPLA"/>
    <property type="match status" value="1"/>
</dbReference>
<evidence type="ECO:0000313" key="8">
    <source>
        <dbReference type="Proteomes" id="UP000823637"/>
    </source>
</evidence>
<keyword evidence="1 4" id="KW-0378">Hydrolase</keyword>
<name>A0A9D9HEV5_9BACT</name>
<reference evidence="7" key="2">
    <citation type="journal article" date="2021" name="PeerJ">
        <title>Extensive microbial diversity within the chicken gut microbiome revealed by metagenomics and culture.</title>
        <authorList>
            <person name="Gilroy R."/>
            <person name="Ravi A."/>
            <person name="Getino M."/>
            <person name="Pursley I."/>
            <person name="Horton D.L."/>
            <person name="Alikhan N.F."/>
            <person name="Baker D."/>
            <person name="Gharbi K."/>
            <person name="Hall N."/>
            <person name="Watson M."/>
            <person name="Adriaenssens E.M."/>
            <person name="Foster-Nyarko E."/>
            <person name="Jarju S."/>
            <person name="Secka A."/>
            <person name="Antonio M."/>
            <person name="Oren A."/>
            <person name="Chaudhuri R.R."/>
            <person name="La Ragione R."/>
            <person name="Hildebrand F."/>
            <person name="Pallen M.J."/>
        </authorList>
    </citation>
    <scope>NUCLEOTIDE SEQUENCE</scope>
    <source>
        <strain evidence="7">D3-1215</strain>
    </source>
</reference>
<dbReference type="InterPro" id="IPR002641">
    <property type="entry name" value="PNPLA_dom"/>
</dbReference>
<feature type="short sequence motif" description="GXGXXG" evidence="4">
    <location>
        <begin position="38"/>
        <end position="43"/>
    </location>
</feature>
<dbReference type="AlphaFoldDB" id="A0A9D9HEV5"/>
<dbReference type="Pfam" id="PF19143">
    <property type="entry name" value="Omp85_2"/>
    <property type="match status" value="1"/>
</dbReference>
<dbReference type="InterPro" id="IPR050301">
    <property type="entry name" value="NTE"/>
</dbReference>
<keyword evidence="5" id="KW-0732">Signal</keyword>
<dbReference type="InterPro" id="IPR016035">
    <property type="entry name" value="Acyl_Trfase/lysoPLipase"/>
</dbReference>
<feature type="short sequence motif" description="GXSXG" evidence="4">
    <location>
        <begin position="65"/>
        <end position="69"/>
    </location>
</feature>
<dbReference type="PANTHER" id="PTHR14226:SF76">
    <property type="entry name" value="NTE FAMILY PROTEIN RSSA"/>
    <property type="match status" value="1"/>
</dbReference>
<evidence type="ECO:0000256" key="5">
    <source>
        <dbReference type="SAM" id="SignalP"/>
    </source>
</evidence>
<keyword evidence="3 4" id="KW-0443">Lipid metabolism</keyword>
<evidence type="ECO:0000256" key="1">
    <source>
        <dbReference type="ARBA" id="ARBA00022801"/>
    </source>
</evidence>
<organism evidence="7 8">
    <name type="scientific">Candidatus Enterocola intestinipullorum</name>
    <dbReference type="NCBI Taxonomy" id="2840783"/>
    <lineage>
        <taxon>Bacteria</taxon>
        <taxon>Pseudomonadati</taxon>
        <taxon>Bacteroidota</taxon>
        <taxon>Bacteroidia</taxon>
        <taxon>Bacteroidales</taxon>
        <taxon>Candidatus Enterocola</taxon>
    </lineage>
</organism>
<dbReference type="EMBL" id="JADIMR010000088">
    <property type="protein sequence ID" value="MBO8447242.1"/>
    <property type="molecule type" value="Genomic_DNA"/>
</dbReference>
<dbReference type="SUPFAM" id="SSF52151">
    <property type="entry name" value="FabD/lysophospholipase-like"/>
    <property type="match status" value="1"/>
</dbReference>
<sequence>MSEILLRCLLCVCLVSFWCGASASSGKERPKVGLVLSGGGAKGVAHVGALKVIEEAGIPVDIVVGTSMGSIIGGLYSIGYTPAQLDSIVRHLDWMNLLSDKTKRSDVTLSQKEDLDKYLVSIPFNFKDFKSVFSGVIKGDNLESLFFNLTRPYTDSISFDDLPIPYACVATDADTGEEVVFRSGYLYKSMRASMAIPTVLSPVEWNGRWLVDGGVKNNYPVDVAKAMGADIIIGVNVEDMNDTTAVNKQDPNAISLLFKLVMMGGQEKYLENVAETDVYIPVDMKGFSPASFGRAALDSINRRGYEAAMSKMPELAALGKKTGIVKDSAALRGRGYKIKEDSSHYVKIYDVAFKGFNSRETKWLKNNAGVKEGQYRNRTELDESVKLLRNTHPKAKIEVFFKDTLDGYSVEYVMSERFDNRLNLGMNVNTEEIATIIANADFSVNTPCPSMGSVTARFGKRNGVFGEYFFDPYSYGRIYFKVGAEYNTVSTYFQGSRFCDVAYFRPSFRFEFSDQTCSHNDLMFRLGADVEYYDYVDTLYTLQREHYDVDSDFFINYFVGLKYDTYDRAYFPRKGSVVDVSASLYTDNGFSFLHDSPILAVSAYWQSVFSFNSRFSFIPSAFARCLVFSYDRTPFAYSNMLGGYTFGKYFASQMPFESVAHLEIFQDYDFMSGVALGFRERFFKNHYVYLTGNFAVLGNVFDASPVERMIYGGALRYAYDSFIGPLSASFAYSNMSKFGFYIHLGYVF</sequence>
<feature type="domain" description="PNPLA" evidence="6">
    <location>
        <begin position="34"/>
        <end position="225"/>
    </location>
</feature>
<feature type="short sequence motif" description="DGA/G" evidence="4">
    <location>
        <begin position="212"/>
        <end position="214"/>
    </location>
</feature>
<feature type="signal peptide" evidence="5">
    <location>
        <begin position="1"/>
        <end position="23"/>
    </location>
</feature>
<feature type="active site" description="Nucleophile" evidence="4">
    <location>
        <position position="67"/>
    </location>
</feature>
<evidence type="ECO:0000256" key="3">
    <source>
        <dbReference type="ARBA" id="ARBA00023098"/>
    </source>
</evidence>
<dbReference type="Gene3D" id="2.40.160.50">
    <property type="entry name" value="membrane protein fhac: a member of the omp85/tpsb transporter family"/>
    <property type="match status" value="1"/>
</dbReference>
<gene>
    <name evidence="7" type="ORF">IAC32_05815</name>
</gene>
<dbReference type="GO" id="GO:0016787">
    <property type="term" value="F:hydrolase activity"/>
    <property type="evidence" value="ECO:0007669"/>
    <property type="project" value="UniProtKB-UniRule"/>
</dbReference>
<dbReference type="InterPro" id="IPR043864">
    <property type="entry name" value="Omp85-like_dom"/>
</dbReference>
<feature type="chain" id="PRO_5039556059" evidence="5">
    <location>
        <begin position="24"/>
        <end position="748"/>
    </location>
</feature>
<evidence type="ECO:0000313" key="7">
    <source>
        <dbReference type="EMBL" id="MBO8447242.1"/>
    </source>
</evidence>
<keyword evidence="2 4" id="KW-0442">Lipid degradation</keyword>
<dbReference type="PANTHER" id="PTHR14226">
    <property type="entry name" value="NEUROPATHY TARGET ESTERASE/SWISS CHEESE D.MELANOGASTER"/>
    <property type="match status" value="1"/>
</dbReference>
<feature type="active site" description="Proton acceptor" evidence="4">
    <location>
        <position position="212"/>
    </location>
</feature>
<accession>A0A9D9HEV5</accession>